<evidence type="ECO:0000256" key="2">
    <source>
        <dbReference type="ARBA" id="ARBA00022741"/>
    </source>
</evidence>
<accession>A0A1I1FB43</accession>
<evidence type="ECO:0000259" key="4">
    <source>
        <dbReference type="PROSITE" id="PS50893"/>
    </source>
</evidence>
<dbReference type="PROSITE" id="PS00211">
    <property type="entry name" value="ABC_TRANSPORTER_1"/>
    <property type="match status" value="1"/>
</dbReference>
<dbReference type="Proteomes" id="UP000199612">
    <property type="component" value="Unassembled WGS sequence"/>
</dbReference>
<keyword evidence="6" id="KW-1185">Reference proteome</keyword>
<dbReference type="SMART" id="SM00382">
    <property type="entry name" value="AAA"/>
    <property type="match status" value="1"/>
</dbReference>
<dbReference type="InterPro" id="IPR050153">
    <property type="entry name" value="Metal_Ion_Import_ABC"/>
</dbReference>
<dbReference type="EMBL" id="FOLT01000002">
    <property type="protein sequence ID" value="SFB96514.1"/>
    <property type="molecule type" value="Genomic_DNA"/>
</dbReference>
<sequence>MKAGNRMQYIKVDDLAFHYEDEPVLENICFEVNAGDFAILTGENGAAKSTLLRNILGLLKPTKGSVTLSKKNTEGDKLVVGYIPQQVASFNAGFPSTVLELVSSGRYPRGKWFKKLDKEDKEHVKKSLESVGMWAMRHKKIGELSGGQKQRISIARVFAMDPDLFILDEPTTGMDVDSREEFYKLLQHASEYHDKGILMVTHDHEEIRHYANKHIELIRKEGSPWRCFSMDSCKERSKHPSSFH</sequence>
<evidence type="ECO:0000256" key="1">
    <source>
        <dbReference type="ARBA" id="ARBA00022448"/>
    </source>
</evidence>
<protein>
    <submittedName>
        <fullName evidence="5">Zinc transport system ATP-binding protein</fullName>
    </submittedName>
</protein>
<dbReference type="InterPro" id="IPR027417">
    <property type="entry name" value="P-loop_NTPase"/>
</dbReference>
<feature type="domain" description="ABC transporter" evidence="4">
    <location>
        <begin position="10"/>
        <end position="244"/>
    </location>
</feature>
<name>A0A1I1FB43_9LACT</name>
<dbReference type="InterPro" id="IPR017871">
    <property type="entry name" value="ABC_transporter-like_CS"/>
</dbReference>
<organism evidence="5 6">
    <name type="scientific">Alkalibacterium subtropicum</name>
    <dbReference type="NCBI Taxonomy" id="753702"/>
    <lineage>
        <taxon>Bacteria</taxon>
        <taxon>Bacillati</taxon>
        <taxon>Bacillota</taxon>
        <taxon>Bacilli</taxon>
        <taxon>Lactobacillales</taxon>
        <taxon>Carnobacteriaceae</taxon>
        <taxon>Alkalibacterium</taxon>
    </lineage>
</organism>
<dbReference type="Gene3D" id="3.40.50.300">
    <property type="entry name" value="P-loop containing nucleotide triphosphate hydrolases"/>
    <property type="match status" value="1"/>
</dbReference>
<dbReference type="STRING" id="753702.SAMN04488102_10230"/>
<keyword evidence="2" id="KW-0547">Nucleotide-binding</keyword>
<proteinExistence type="predicted"/>
<evidence type="ECO:0000313" key="5">
    <source>
        <dbReference type="EMBL" id="SFB96514.1"/>
    </source>
</evidence>
<evidence type="ECO:0000313" key="6">
    <source>
        <dbReference type="Proteomes" id="UP000199612"/>
    </source>
</evidence>
<gene>
    <name evidence="5" type="ORF">SAMN04488102_10230</name>
</gene>
<dbReference type="GO" id="GO:0016887">
    <property type="term" value="F:ATP hydrolysis activity"/>
    <property type="evidence" value="ECO:0007669"/>
    <property type="project" value="InterPro"/>
</dbReference>
<keyword evidence="3 5" id="KW-0067">ATP-binding</keyword>
<evidence type="ECO:0000256" key="3">
    <source>
        <dbReference type="ARBA" id="ARBA00022840"/>
    </source>
</evidence>
<dbReference type="Pfam" id="PF00005">
    <property type="entry name" value="ABC_tran"/>
    <property type="match status" value="1"/>
</dbReference>
<reference evidence="6" key="1">
    <citation type="submission" date="2016-10" db="EMBL/GenBank/DDBJ databases">
        <authorList>
            <person name="Varghese N."/>
            <person name="Submissions S."/>
        </authorList>
    </citation>
    <scope>NUCLEOTIDE SEQUENCE [LARGE SCALE GENOMIC DNA]</scope>
    <source>
        <strain evidence="6">DSM 23664</strain>
    </source>
</reference>
<dbReference type="PANTHER" id="PTHR42734">
    <property type="entry name" value="METAL TRANSPORT SYSTEM ATP-BINDING PROTEIN TM_0124-RELATED"/>
    <property type="match status" value="1"/>
</dbReference>
<dbReference type="SUPFAM" id="SSF52540">
    <property type="entry name" value="P-loop containing nucleoside triphosphate hydrolases"/>
    <property type="match status" value="1"/>
</dbReference>
<dbReference type="InterPro" id="IPR003593">
    <property type="entry name" value="AAA+_ATPase"/>
</dbReference>
<dbReference type="InterPro" id="IPR003439">
    <property type="entry name" value="ABC_transporter-like_ATP-bd"/>
</dbReference>
<dbReference type="PANTHER" id="PTHR42734:SF4">
    <property type="entry name" value="HIGH-AFFINITY ZINC UPTAKE SYSTEM ATP-BINDING PROTEIN ZNUC"/>
    <property type="match status" value="1"/>
</dbReference>
<keyword evidence="1" id="KW-0813">Transport</keyword>
<dbReference type="PROSITE" id="PS50893">
    <property type="entry name" value="ABC_TRANSPORTER_2"/>
    <property type="match status" value="1"/>
</dbReference>
<dbReference type="GO" id="GO:0005524">
    <property type="term" value="F:ATP binding"/>
    <property type="evidence" value="ECO:0007669"/>
    <property type="project" value="UniProtKB-KW"/>
</dbReference>
<dbReference type="CDD" id="cd03235">
    <property type="entry name" value="ABC_Metallic_Cations"/>
    <property type="match status" value="1"/>
</dbReference>
<dbReference type="AlphaFoldDB" id="A0A1I1FB43"/>